<accession>A0A9W8GAX5</accession>
<feature type="domain" description="Nin one binding (NOB1) Zn-ribbon-like" evidence="10">
    <location>
        <begin position="338"/>
        <end position="409"/>
    </location>
</feature>
<comment type="function">
    <text evidence="7">Required for the synthesis of 40S ribosome subunits. Has a role in processing 20S pre-rRNA into the mature 18S rRNA, where it is required for cleavage at the 3' end of the mature 18S rRNA (D-site). Accompanies the 20S pre-rRNA from the nucleus to the cytoplasm.</text>
</comment>
<evidence type="ECO:0000256" key="2">
    <source>
        <dbReference type="ARBA" id="ARBA00022722"/>
    </source>
</evidence>
<dbReference type="InterPro" id="IPR014881">
    <property type="entry name" value="NOB1_Zn-bd"/>
</dbReference>
<keyword evidence="6 7" id="KW-0539">Nucleus</keyword>
<gene>
    <name evidence="12" type="primary">nob1</name>
    <name evidence="12" type="ORF">GGI25_001037</name>
</gene>
<reference evidence="12" key="1">
    <citation type="submission" date="2022-07" db="EMBL/GenBank/DDBJ databases">
        <title>Phylogenomic reconstructions and comparative analyses of Kickxellomycotina fungi.</title>
        <authorList>
            <person name="Reynolds N.K."/>
            <person name="Stajich J.E."/>
            <person name="Barry K."/>
            <person name="Grigoriev I.V."/>
            <person name="Crous P."/>
            <person name="Smith M.E."/>
        </authorList>
    </citation>
    <scope>NUCLEOTIDE SEQUENCE</scope>
    <source>
        <strain evidence="12">NRRL 3115</strain>
    </source>
</reference>
<feature type="domain" description="Ribonuclease PIN" evidence="11">
    <location>
        <begin position="46"/>
        <end position="134"/>
    </location>
</feature>
<evidence type="ECO:0000259" key="10">
    <source>
        <dbReference type="Pfam" id="PF08772"/>
    </source>
</evidence>
<dbReference type="InterPro" id="IPR017117">
    <property type="entry name" value="Nob1_euk"/>
</dbReference>
<dbReference type="Proteomes" id="UP001151518">
    <property type="component" value="Unassembled WGS sequence"/>
</dbReference>
<keyword evidence="2" id="KW-0540">Nuclease</keyword>
<dbReference type="InterPro" id="IPR039907">
    <property type="entry name" value="NOB1"/>
</dbReference>
<evidence type="ECO:0000256" key="7">
    <source>
        <dbReference type="PIRNR" id="PIRNR037125"/>
    </source>
</evidence>
<dbReference type="PANTHER" id="PTHR12814:SF2">
    <property type="entry name" value="RNA-BINDING PROTEIN NOB1"/>
    <property type="match status" value="1"/>
</dbReference>
<comment type="subcellular location">
    <subcellularLocation>
        <location evidence="7">Nucleus</location>
        <location evidence="7">Nucleolus</location>
    </subcellularLocation>
</comment>
<keyword evidence="5 7" id="KW-0862">Zinc</keyword>
<dbReference type="InterPro" id="IPR033411">
    <property type="entry name" value="Ribonuclease_PIN"/>
</dbReference>
<evidence type="ECO:0000256" key="8">
    <source>
        <dbReference type="PIRSR" id="PIRSR037125-1"/>
    </source>
</evidence>
<evidence type="ECO:0000256" key="5">
    <source>
        <dbReference type="ARBA" id="ARBA00022833"/>
    </source>
</evidence>
<dbReference type="SUPFAM" id="SSF144206">
    <property type="entry name" value="NOB1 zinc finger-like"/>
    <property type="match status" value="1"/>
</dbReference>
<organism evidence="12 13">
    <name type="scientific">Coemansia spiralis</name>
    <dbReference type="NCBI Taxonomy" id="417178"/>
    <lineage>
        <taxon>Eukaryota</taxon>
        <taxon>Fungi</taxon>
        <taxon>Fungi incertae sedis</taxon>
        <taxon>Zoopagomycota</taxon>
        <taxon>Kickxellomycotina</taxon>
        <taxon>Kickxellomycetes</taxon>
        <taxon>Kickxellales</taxon>
        <taxon>Kickxellaceae</taxon>
        <taxon>Coemansia</taxon>
    </lineage>
</organism>
<dbReference type="InterPro" id="IPR036283">
    <property type="entry name" value="NOB1_Zf-like_sf"/>
</dbReference>
<dbReference type="GO" id="GO:0030688">
    <property type="term" value="C:preribosome, small subunit precursor"/>
    <property type="evidence" value="ECO:0007669"/>
    <property type="project" value="TreeGrafter"/>
</dbReference>
<dbReference type="GO" id="GO:0016787">
    <property type="term" value="F:hydrolase activity"/>
    <property type="evidence" value="ECO:0007669"/>
    <property type="project" value="UniProtKB-KW"/>
</dbReference>
<evidence type="ECO:0000259" key="11">
    <source>
        <dbReference type="Pfam" id="PF17146"/>
    </source>
</evidence>
<dbReference type="Gene3D" id="3.40.50.1010">
    <property type="entry name" value="5'-nuclease"/>
    <property type="match status" value="1"/>
</dbReference>
<evidence type="ECO:0000313" key="13">
    <source>
        <dbReference type="Proteomes" id="UP001151518"/>
    </source>
</evidence>
<feature type="binding site" evidence="8">
    <location>
        <position position="351"/>
    </location>
    <ligand>
        <name>Zn(2+)</name>
        <dbReference type="ChEBI" id="CHEBI:29105"/>
    </ligand>
</feature>
<dbReference type="Pfam" id="PF08772">
    <property type="entry name" value="Zn_ribbon_NOB1"/>
    <property type="match status" value="1"/>
</dbReference>
<proteinExistence type="inferred from homology"/>
<feature type="region of interest" description="Disordered" evidence="9">
    <location>
        <begin position="480"/>
        <end position="503"/>
    </location>
</feature>
<dbReference type="Gene3D" id="6.20.210.10">
    <property type="entry name" value="Nin one binding (NOB1), Zn-ribbon-like"/>
    <property type="match status" value="1"/>
</dbReference>
<dbReference type="GO" id="GO:0046872">
    <property type="term" value="F:metal ion binding"/>
    <property type="evidence" value="ECO:0007669"/>
    <property type="project" value="UniProtKB-UniRule"/>
</dbReference>
<keyword evidence="3 7" id="KW-0479">Metal-binding</keyword>
<keyword evidence="12" id="KW-0255">Endonuclease</keyword>
<dbReference type="GO" id="GO:0005737">
    <property type="term" value="C:cytoplasm"/>
    <property type="evidence" value="ECO:0007669"/>
    <property type="project" value="UniProtKB-ARBA"/>
</dbReference>
<feature type="compositionally biased region" description="Acidic residues" evidence="9">
    <location>
        <begin position="170"/>
        <end position="202"/>
    </location>
</feature>
<dbReference type="FunFam" id="3.40.50.1010:FF:000020">
    <property type="entry name" value="20S-pre-rRNA D-site endonuclease NOB1"/>
    <property type="match status" value="1"/>
</dbReference>
<dbReference type="GO" id="GO:0005730">
    <property type="term" value="C:nucleolus"/>
    <property type="evidence" value="ECO:0007669"/>
    <property type="project" value="UniProtKB-SubCell"/>
</dbReference>
<dbReference type="GO" id="GO:0004521">
    <property type="term" value="F:RNA endonuclease activity"/>
    <property type="evidence" value="ECO:0007669"/>
    <property type="project" value="UniProtKB-UniRule"/>
</dbReference>
<comment type="caution">
    <text evidence="12">The sequence shown here is derived from an EMBL/GenBank/DDBJ whole genome shotgun (WGS) entry which is preliminary data.</text>
</comment>
<dbReference type="CDD" id="cd09876">
    <property type="entry name" value="PIN_Nob1-like"/>
    <property type="match status" value="1"/>
</dbReference>
<name>A0A9W8GAX5_9FUNG</name>
<feature type="region of interest" description="Disordered" evidence="9">
    <location>
        <begin position="165"/>
        <end position="220"/>
    </location>
</feature>
<dbReference type="PANTHER" id="PTHR12814">
    <property type="entry name" value="RNA-BINDING PROTEIN NOB1"/>
    <property type="match status" value="1"/>
</dbReference>
<keyword evidence="4" id="KW-0378">Hydrolase</keyword>
<feature type="binding site" evidence="8">
    <location>
        <position position="363"/>
    </location>
    <ligand>
        <name>Zn(2+)</name>
        <dbReference type="ChEBI" id="CHEBI:29105"/>
    </ligand>
</feature>
<feature type="binding site" evidence="8">
    <location>
        <position position="366"/>
    </location>
    <ligand>
        <name>Zn(2+)</name>
        <dbReference type="ChEBI" id="CHEBI:29105"/>
    </ligand>
</feature>
<feature type="region of interest" description="Disordered" evidence="9">
    <location>
        <begin position="1"/>
        <end position="41"/>
    </location>
</feature>
<evidence type="ECO:0000256" key="6">
    <source>
        <dbReference type="ARBA" id="ARBA00023242"/>
    </source>
</evidence>
<feature type="region of interest" description="Disordered" evidence="9">
    <location>
        <begin position="232"/>
        <end position="270"/>
    </location>
</feature>
<sequence length="503" mass="55226">MSVLVPDTADTTEAASPSPINTATEQLKPAKAKKKQPNSGKPVATLVVDTNAFIKGLVLDPIATKFVTIPEVRQELRSRGARDRYHELDLRRGISVMEPDSESLRVVYEFAKKTGDFASLARADLKVIALAFMLEKQANGMKRLRLEPRGTRPEISDRRMLALDNGGQAEDSEQVEQLEDGDGANEGEQVEPPENSSEEDAQVEPLDNGGEEDEQAVSEVAGISEQMEQLAIDSADDQQSEQQSESETGFGDDDGWQVAGPKRGKQQAPRVDDFFNGAWITPANVQRHQAANAMGMKEAQRQRPSKILKVACVTADFAMQNVLLSMGINLVTPDGVSVRSLRTWVLRCHACFHLTGNMDRQFCPECGHPTLKRCSVTTGADGHVQVHLKTNYKHNLRGTIYSLPQTRGGPHRKTDVITRADDKAYLRAMQYKTRRDAKVDAASGAGSLMDPDFIPDLLLGAKHDAKGHGVATDARGMPMVARNSRNPNVVRKTGNRKKKRSKI</sequence>
<dbReference type="GO" id="GO:0030490">
    <property type="term" value="P:maturation of SSU-rRNA"/>
    <property type="evidence" value="ECO:0007669"/>
    <property type="project" value="TreeGrafter"/>
</dbReference>
<evidence type="ECO:0000256" key="9">
    <source>
        <dbReference type="SAM" id="MobiDB-lite"/>
    </source>
</evidence>
<feature type="binding site" evidence="8">
    <location>
        <position position="348"/>
    </location>
    <ligand>
        <name>Zn(2+)</name>
        <dbReference type="ChEBI" id="CHEBI:29105"/>
    </ligand>
</feature>
<dbReference type="Pfam" id="PF17146">
    <property type="entry name" value="PIN_6"/>
    <property type="match status" value="1"/>
</dbReference>
<evidence type="ECO:0000256" key="3">
    <source>
        <dbReference type="ARBA" id="ARBA00022723"/>
    </source>
</evidence>
<dbReference type="EMBL" id="JANBTW010000007">
    <property type="protein sequence ID" value="KAJ2680145.1"/>
    <property type="molecule type" value="Genomic_DNA"/>
</dbReference>
<evidence type="ECO:0000313" key="12">
    <source>
        <dbReference type="EMBL" id="KAJ2680145.1"/>
    </source>
</evidence>
<evidence type="ECO:0000256" key="1">
    <source>
        <dbReference type="ARBA" id="ARBA00005858"/>
    </source>
</evidence>
<feature type="compositionally biased region" description="Polar residues" evidence="9">
    <location>
        <begin position="9"/>
        <end position="25"/>
    </location>
</feature>
<dbReference type="AlphaFoldDB" id="A0A9W8GAX5"/>
<evidence type="ECO:0000256" key="4">
    <source>
        <dbReference type="ARBA" id="ARBA00022801"/>
    </source>
</evidence>
<comment type="similarity">
    <text evidence="1 7">Belongs to the NOB1 family.</text>
</comment>
<dbReference type="OrthoDB" id="446759at2759"/>
<protein>
    <recommendedName>
        <fullName evidence="7">20S-pre-rRNA D-site endonuclease NOB1</fullName>
    </recommendedName>
</protein>
<dbReference type="PIRSF" id="PIRSF037125">
    <property type="entry name" value="D-site_20S_pre-rRNA_nuclease"/>
    <property type="match status" value="1"/>
</dbReference>
<feature type="compositionally biased region" description="Basic residues" evidence="9">
    <location>
        <begin position="493"/>
        <end position="503"/>
    </location>
</feature>